<evidence type="ECO:0000313" key="2">
    <source>
        <dbReference type="Proteomes" id="UP001060215"/>
    </source>
</evidence>
<reference evidence="1 2" key="1">
    <citation type="journal article" date="2022" name="Plant J.">
        <title>Chromosome-level genome of Camellia lanceoleosa provides a valuable resource for understanding genome evolution and self-incompatibility.</title>
        <authorList>
            <person name="Gong W."/>
            <person name="Xiao S."/>
            <person name="Wang L."/>
            <person name="Liao Z."/>
            <person name="Chang Y."/>
            <person name="Mo W."/>
            <person name="Hu G."/>
            <person name="Li W."/>
            <person name="Zhao G."/>
            <person name="Zhu H."/>
            <person name="Hu X."/>
            <person name="Ji K."/>
            <person name="Xiang X."/>
            <person name="Song Q."/>
            <person name="Yuan D."/>
            <person name="Jin S."/>
            <person name="Zhang L."/>
        </authorList>
    </citation>
    <scope>NUCLEOTIDE SEQUENCE [LARGE SCALE GENOMIC DNA]</scope>
    <source>
        <strain evidence="1">SQ_2022a</strain>
    </source>
</reference>
<proteinExistence type="predicted"/>
<evidence type="ECO:0000313" key="1">
    <source>
        <dbReference type="EMBL" id="KAI8018217.1"/>
    </source>
</evidence>
<dbReference type="EMBL" id="CM045759">
    <property type="protein sequence ID" value="KAI8018217.1"/>
    <property type="molecule type" value="Genomic_DNA"/>
</dbReference>
<protein>
    <submittedName>
        <fullName evidence="1">Cytochrome P450 71A8</fullName>
    </submittedName>
</protein>
<dbReference type="Proteomes" id="UP001060215">
    <property type="component" value="Chromosome 2"/>
</dbReference>
<gene>
    <name evidence="1" type="ORF">LOK49_LG04G02923</name>
</gene>
<accession>A0ACC0HYX0</accession>
<sequence length="565" mass="63916">MPLIPLHEASCVCLLYAYNDIKSMSNTRKIEKTHTGTGKETQKAKMSSFLKLLEQQAPSLFLLNPLSLSFLSMFFLFLLFIKWLTNTANSNKNRPPSPPKLPIIGNFHQIGLFAHHSLRSLAEKHGPIMLLHLGSKPTLVISSADAASEIMKNHDLSFANRPKSKICKRLMYDYKDVSVAPYGEFWRQMKSIFVLQLLSNKRVQSFHNLRAEEIALMMNKIKESSSLSLPVNLSEMFTSLTNDVISMAAFGRKYGDGESGKKMKQLLKDYLELLSRFDIGSLFPWLGWIVSRVNGLDAEVERVAIELDEFLEGVLIERMNCLEKEISSNEGKEDFLDILLRIYKDSSAGISIDKDSIKAVILTTFAAGTDTTSTFLEWAMTRLLRYPRVMKKAQNEVREVVRGKHDITDDDLEKMHYLRAVIKEVFRFHPPIPLLVPREARHDIKVMGYDVAAGTMVMINAWAIGRDPAVWDEPEEFRPERFLNSSIDYKGMDFQLIPFGAGRRGCPGISFAMAVNELVLANLLHKFDWELPGVAKAEDLDMTECPGVTIHRGIPLLAVAIPWSS</sequence>
<keyword evidence="2" id="KW-1185">Reference proteome</keyword>
<comment type="caution">
    <text evidence="1">The sequence shown here is derived from an EMBL/GenBank/DDBJ whole genome shotgun (WGS) entry which is preliminary data.</text>
</comment>
<name>A0ACC0HYX0_9ERIC</name>
<organism evidence="1 2">
    <name type="scientific">Camellia lanceoleosa</name>
    <dbReference type="NCBI Taxonomy" id="1840588"/>
    <lineage>
        <taxon>Eukaryota</taxon>
        <taxon>Viridiplantae</taxon>
        <taxon>Streptophyta</taxon>
        <taxon>Embryophyta</taxon>
        <taxon>Tracheophyta</taxon>
        <taxon>Spermatophyta</taxon>
        <taxon>Magnoliopsida</taxon>
        <taxon>eudicotyledons</taxon>
        <taxon>Gunneridae</taxon>
        <taxon>Pentapetalae</taxon>
        <taxon>asterids</taxon>
        <taxon>Ericales</taxon>
        <taxon>Theaceae</taxon>
        <taxon>Camellia</taxon>
    </lineage>
</organism>